<dbReference type="GO" id="GO:0003677">
    <property type="term" value="F:DNA binding"/>
    <property type="evidence" value="ECO:0007669"/>
    <property type="project" value="InterPro"/>
</dbReference>
<sequence length="88" mass="9784">MAISRAQKLKQLKLKLADLEQVKLKDALAKYGQAYQDSAGSWQENAAWELADEEISVFRAMIAEIKAEIKNIEHQSPNGSLSPSAKLK</sequence>
<dbReference type="GO" id="GO:0032784">
    <property type="term" value="P:regulation of DNA-templated transcription elongation"/>
    <property type="evidence" value="ECO:0007669"/>
    <property type="project" value="InterPro"/>
</dbReference>
<gene>
    <name evidence="1" type="ORF">A3A60_01900</name>
</gene>
<name>A0A1F5I1H6_9BACT</name>
<accession>A0A1F5I1H6</accession>
<comment type="caution">
    <text evidence="1">The sequence shown here is derived from an EMBL/GenBank/DDBJ whole genome shotgun (WGS) entry which is preliminary data.</text>
</comment>
<protein>
    <recommendedName>
        <fullName evidence="3">Transcription elongation factor GreA/GreB N-terminal domain-containing protein</fullName>
    </recommendedName>
</protein>
<evidence type="ECO:0000313" key="2">
    <source>
        <dbReference type="Proteomes" id="UP000179227"/>
    </source>
</evidence>
<dbReference type="Proteomes" id="UP000179227">
    <property type="component" value="Unassembled WGS sequence"/>
</dbReference>
<dbReference type="AlphaFoldDB" id="A0A1F5I1H6"/>
<dbReference type="Gene3D" id="1.10.287.180">
    <property type="entry name" value="Transcription elongation factor, GreA/GreB, N-terminal domain"/>
    <property type="match status" value="1"/>
</dbReference>
<reference evidence="1 2" key="1">
    <citation type="journal article" date="2016" name="Nat. Commun.">
        <title>Thousands of microbial genomes shed light on interconnected biogeochemical processes in an aquifer system.</title>
        <authorList>
            <person name="Anantharaman K."/>
            <person name="Brown C.T."/>
            <person name="Hug L.A."/>
            <person name="Sharon I."/>
            <person name="Castelle C.J."/>
            <person name="Probst A.J."/>
            <person name="Thomas B.C."/>
            <person name="Singh A."/>
            <person name="Wilkins M.J."/>
            <person name="Karaoz U."/>
            <person name="Brodie E.L."/>
            <person name="Williams K.H."/>
            <person name="Hubbard S.S."/>
            <person name="Banfield J.F."/>
        </authorList>
    </citation>
    <scope>NUCLEOTIDE SEQUENCE [LARGE SCALE GENOMIC DNA]</scope>
</reference>
<proteinExistence type="predicted"/>
<evidence type="ECO:0000313" key="1">
    <source>
        <dbReference type="EMBL" id="OGE10254.1"/>
    </source>
</evidence>
<evidence type="ECO:0008006" key="3">
    <source>
        <dbReference type="Google" id="ProtNLM"/>
    </source>
</evidence>
<organism evidence="1 2">
    <name type="scientific">Candidatus Curtissbacteria bacterium RIFCSPLOWO2_01_FULL_42_26</name>
    <dbReference type="NCBI Taxonomy" id="1797729"/>
    <lineage>
        <taxon>Bacteria</taxon>
        <taxon>Candidatus Curtissiibacteriota</taxon>
    </lineage>
</organism>
<dbReference type="EMBL" id="MFBS01000012">
    <property type="protein sequence ID" value="OGE10254.1"/>
    <property type="molecule type" value="Genomic_DNA"/>
</dbReference>
<dbReference type="STRING" id="1797729.A3A60_01900"/>
<dbReference type="InterPro" id="IPR036805">
    <property type="entry name" value="Tscrpt_elong_fac_GreA/B_N_sf"/>
</dbReference>